<dbReference type="RefSeq" id="WP_091600255.1">
    <property type="nucleotide sequence ID" value="NZ_FNEE01000031.1"/>
</dbReference>
<dbReference type="Proteomes" id="UP000198894">
    <property type="component" value="Unassembled WGS sequence"/>
</dbReference>
<dbReference type="InterPro" id="IPR014729">
    <property type="entry name" value="Rossmann-like_a/b/a_fold"/>
</dbReference>
<evidence type="ECO:0000313" key="2">
    <source>
        <dbReference type="Proteomes" id="UP000198894"/>
    </source>
</evidence>
<dbReference type="InterPro" id="IPR049676">
    <property type="entry name" value="QatC"/>
</dbReference>
<dbReference type="Gene3D" id="3.40.50.620">
    <property type="entry name" value="HUPs"/>
    <property type="match status" value="1"/>
</dbReference>
<keyword evidence="2" id="KW-1185">Reference proteome</keyword>
<proteinExistence type="predicted"/>
<reference evidence="2" key="1">
    <citation type="submission" date="2016-10" db="EMBL/GenBank/DDBJ databases">
        <authorList>
            <person name="Varghese N."/>
            <person name="Submissions S."/>
        </authorList>
    </citation>
    <scope>NUCLEOTIDE SEQUENCE [LARGE SCALE GENOMIC DNA]</scope>
    <source>
        <strain evidence="2">CGMCC 1.11022</strain>
    </source>
</reference>
<gene>
    <name evidence="1" type="ORF">SAMN05428953_13153</name>
</gene>
<evidence type="ECO:0000313" key="1">
    <source>
        <dbReference type="EMBL" id="SDL28194.1"/>
    </source>
</evidence>
<accession>A0A1G9ITS4</accession>
<dbReference type="NCBIfam" id="NF041925">
    <property type="entry name" value="QatC"/>
    <property type="match status" value="1"/>
</dbReference>
<sequence>MRRFVFVGRLGAADNGAVPVVQPDATPVTVQFVAANKRLDYGIGNALQTLADLGLRRTETAIDLVIVAAMVNAADTRVSRSANAQDGWTRELDLVVPVREPDLWAAQGALLARTLRFLTGDHWRIVFRARPAPFATIATARPSLGLAEPDEVCLFSGGLDSLVGALDFLAGGGKPLLVSHYWDSETSKAQTLLLDLLRKNYKTNEPLSLRARLGFDRNHVDTGEVENSQRGRSFLFFALAILAASGLTSDAPVRVPENGLIGLNVPLDPLRLGSLSTRTTHPFYMARFNELMRGLGIARRLENPYRHVTKGQMVRDCEDPALLRRAIPSSMSCSSPAKARYRGLPPQHCGTCVPCLIRRASLAAGLDANESDTTPYVVKDLAARRLDTLEAEGEHVRSFQLMAERLRRNPRAAKALARIPGPLTDEPSEIDDYVDVFVRGMQEVAHFLEPVRAKPS</sequence>
<dbReference type="AlphaFoldDB" id="A0A1G9ITS4"/>
<protein>
    <submittedName>
        <fullName evidence="1">7-cyano-7-deazaguanine synthase (Queuosine biosynthesis)</fullName>
    </submittedName>
</protein>
<dbReference type="EMBL" id="FNEE01000031">
    <property type="protein sequence ID" value="SDL28194.1"/>
    <property type="molecule type" value="Genomic_DNA"/>
</dbReference>
<dbReference type="SUPFAM" id="SSF52402">
    <property type="entry name" value="Adenine nucleotide alpha hydrolases-like"/>
    <property type="match status" value="1"/>
</dbReference>
<organism evidence="1 2">
    <name type="scientific">Mesorhizobium muleiense</name>
    <dbReference type="NCBI Taxonomy" id="1004279"/>
    <lineage>
        <taxon>Bacteria</taxon>
        <taxon>Pseudomonadati</taxon>
        <taxon>Pseudomonadota</taxon>
        <taxon>Alphaproteobacteria</taxon>
        <taxon>Hyphomicrobiales</taxon>
        <taxon>Phyllobacteriaceae</taxon>
        <taxon>Mesorhizobium</taxon>
    </lineage>
</organism>
<name>A0A1G9ITS4_9HYPH</name>